<reference evidence="2" key="1">
    <citation type="journal article" date="2019" name="Int. J. Syst. Evol. Microbiol.">
        <title>The Global Catalogue of Microorganisms (GCM) 10K type strain sequencing project: providing services to taxonomists for standard genome sequencing and annotation.</title>
        <authorList>
            <consortium name="The Broad Institute Genomics Platform"/>
            <consortium name="The Broad Institute Genome Sequencing Center for Infectious Disease"/>
            <person name="Wu L."/>
            <person name="Ma J."/>
        </authorList>
    </citation>
    <scope>NUCLEOTIDE SEQUENCE [LARGE SCALE GENOMIC DNA]</scope>
    <source>
        <strain evidence="2">CECT 7184</strain>
    </source>
</reference>
<sequence length="201" mass="22596">MKIFIPVLLLLFCVQHPIFSQNEKTAANSLVIRSSKQQNNVIINNGNQAAATQISFSQEDIVYNDISNYSPINHSFEILTDGMYEVSAVFYFNPNRKEKDFVRFGINFLILKNMPGQAARSSIPKYIIAGTRFSFNNENSYLLTKIELPPVIVRLKAGDVIKAYIGAGNLDVLIDKGQFASDLGKNIPYSKIIDIKKIELE</sequence>
<dbReference type="Proteomes" id="UP001242368">
    <property type="component" value="Unassembled WGS sequence"/>
</dbReference>
<protein>
    <submittedName>
        <fullName evidence="1">Uncharacterized protein</fullName>
    </submittedName>
</protein>
<comment type="caution">
    <text evidence="1">The sequence shown here is derived from an EMBL/GenBank/DDBJ whole genome shotgun (WGS) entry which is preliminary data.</text>
</comment>
<proteinExistence type="predicted"/>
<dbReference type="EMBL" id="JAUFQU010000001">
    <property type="protein sequence ID" value="MDN3706884.1"/>
    <property type="molecule type" value="Genomic_DNA"/>
</dbReference>
<gene>
    <name evidence="1" type="ORF">QW060_07030</name>
</gene>
<organism evidence="1 2">
    <name type="scientific">Paenimyroides ceti</name>
    <dbReference type="NCBI Taxonomy" id="395087"/>
    <lineage>
        <taxon>Bacteria</taxon>
        <taxon>Pseudomonadati</taxon>
        <taxon>Bacteroidota</taxon>
        <taxon>Flavobacteriia</taxon>
        <taxon>Flavobacteriales</taxon>
        <taxon>Flavobacteriaceae</taxon>
        <taxon>Paenimyroides</taxon>
    </lineage>
</organism>
<dbReference type="RefSeq" id="WP_290362935.1">
    <property type="nucleotide sequence ID" value="NZ_JAUFQU010000001.1"/>
</dbReference>
<accession>A0ABT8CUW7</accession>
<evidence type="ECO:0000313" key="1">
    <source>
        <dbReference type="EMBL" id="MDN3706884.1"/>
    </source>
</evidence>
<keyword evidence="2" id="KW-1185">Reference proteome</keyword>
<evidence type="ECO:0000313" key="2">
    <source>
        <dbReference type="Proteomes" id="UP001242368"/>
    </source>
</evidence>
<name>A0ABT8CUW7_9FLAO</name>